<name>A0A6G1JP51_9PLEO</name>
<reference evidence="2" key="1">
    <citation type="journal article" date="2020" name="Stud. Mycol.">
        <title>101 Dothideomycetes genomes: a test case for predicting lifestyles and emergence of pathogens.</title>
        <authorList>
            <person name="Haridas S."/>
            <person name="Albert R."/>
            <person name="Binder M."/>
            <person name="Bloem J."/>
            <person name="Labutti K."/>
            <person name="Salamov A."/>
            <person name="Andreopoulos B."/>
            <person name="Baker S."/>
            <person name="Barry K."/>
            <person name="Bills G."/>
            <person name="Bluhm B."/>
            <person name="Cannon C."/>
            <person name="Castanera R."/>
            <person name="Culley D."/>
            <person name="Daum C."/>
            <person name="Ezra D."/>
            <person name="Gonzalez J."/>
            <person name="Henrissat B."/>
            <person name="Kuo A."/>
            <person name="Liang C."/>
            <person name="Lipzen A."/>
            <person name="Lutzoni F."/>
            <person name="Magnuson J."/>
            <person name="Mondo S."/>
            <person name="Nolan M."/>
            <person name="Ohm R."/>
            <person name="Pangilinan J."/>
            <person name="Park H.-J."/>
            <person name="Ramirez L."/>
            <person name="Alfaro M."/>
            <person name="Sun H."/>
            <person name="Tritt A."/>
            <person name="Yoshinaga Y."/>
            <person name="Zwiers L.-H."/>
            <person name="Turgeon B."/>
            <person name="Goodwin S."/>
            <person name="Spatafora J."/>
            <person name="Crous P."/>
            <person name="Grigoriev I."/>
        </authorList>
    </citation>
    <scope>NUCLEOTIDE SEQUENCE</scope>
    <source>
        <strain evidence="2">CBS 122367</strain>
    </source>
</reference>
<dbReference type="OrthoDB" id="2507450at2759"/>
<dbReference type="Proteomes" id="UP000799291">
    <property type="component" value="Unassembled WGS sequence"/>
</dbReference>
<accession>A0A6G1JP51</accession>
<feature type="signal peptide" evidence="1">
    <location>
        <begin position="1"/>
        <end position="19"/>
    </location>
</feature>
<protein>
    <submittedName>
        <fullName evidence="2">Uncharacterized protein</fullName>
    </submittedName>
</protein>
<evidence type="ECO:0000313" key="3">
    <source>
        <dbReference type="Proteomes" id="UP000799291"/>
    </source>
</evidence>
<dbReference type="AlphaFoldDB" id="A0A6G1JP51"/>
<keyword evidence="3" id="KW-1185">Reference proteome</keyword>
<sequence length="158" mass="16859">MLPPPLLTLLLALPALSLASPSPALVSDDYLHLMPRNTLFFRQTANLQSFTNALGGFAASPITNSGDAKRPFRVDGDTFTDFASAAQRSCDNQFQKCSQNANSQGNKGDLTVGDCDGQKNECNSAQQNAPVTDFQSGAVASQIIPDPDFPDFDLICDT</sequence>
<feature type="chain" id="PRO_5026298083" evidence="1">
    <location>
        <begin position="20"/>
        <end position="158"/>
    </location>
</feature>
<dbReference type="EMBL" id="MU005569">
    <property type="protein sequence ID" value="KAF2692266.1"/>
    <property type="molecule type" value="Genomic_DNA"/>
</dbReference>
<proteinExistence type="predicted"/>
<gene>
    <name evidence="2" type="ORF">K458DRAFT_398569</name>
</gene>
<organism evidence="2 3">
    <name type="scientific">Lentithecium fluviatile CBS 122367</name>
    <dbReference type="NCBI Taxonomy" id="1168545"/>
    <lineage>
        <taxon>Eukaryota</taxon>
        <taxon>Fungi</taxon>
        <taxon>Dikarya</taxon>
        <taxon>Ascomycota</taxon>
        <taxon>Pezizomycotina</taxon>
        <taxon>Dothideomycetes</taxon>
        <taxon>Pleosporomycetidae</taxon>
        <taxon>Pleosporales</taxon>
        <taxon>Massarineae</taxon>
        <taxon>Lentitheciaceae</taxon>
        <taxon>Lentithecium</taxon>
    </lineage>
</organism>
<keyword evidence="1" id="KW-0732">Signal</keyword>
<evidence type="ECO:0000313" key="2">
    <source>
        <dbReference type="EMBL" id="KAF2692266.1"/>
    </source>
</evidence>
<evidence type="ECO:0000256" key="1">
    <source>
        <dbReference type="SAM" id="SignalP"/>
    </source>
</evidence>